<reference evidence="2 3" key="1">
    <citation type="submission" date="2013-11" db="EMBL/GenBank/DDBJ databases">
        <title>Single cell genomics of uncultured Tannerella BU063 (oral taxon 286).</title>
        <authorList>
            <person name="Beall C.J."/>
            <person name="Campbell A.G."/>
            <person name="Griffen A.L."/>
            <person name="Podar M."/>
            <person name="Leys E.J."/>
        </authorList>
    </citation>
    <scope>NUCLEOTIDE SEQUENCE [LARGE SCALE GENOMIC DNA]</scope>
    <source>
        <strain evidence="2">Cell 2</strain>
    </source>
</reference>
<dbReference type="PATRIC" id="fig|1411148.3.peg.2309"/>
<comment type="caution">
    <text evidence="2">The sequence shown here is derived from an EMBL/GenBank/DDBJ whole genome shotgun (WGS) entry which is preliminary data.</text>
</comment>
<sequence>MREFQKISTRKKGDYEAAFREEKPNVFQRLAAIFGHAAFFWLAVCLALFFWLEREGRFYFFFIEQRKLFLSEASFIGSYFTRPGGGAQLVADYATQFFVKPYLGAATGSVVLTAVAMLSVSIMRRIAPRANLRLLGLLPTAAQLLMTFDMNYSYAGTVAYALTLVAMYGYFFIPSMVGQVVYATVATGLLFWLGGSVAFLFATCIFLWELATRFWRAYGFLLPLMVAVGAAVWGVYDAWAGEYRFLLGPDGYYAPTVAPDPVLYGVWACLPVMLAVAYCLRGQGREKKEAGRRIAEITVQLVLVGGLLWIGRDRLKDHDTSGYSKELDCYLRQGRWDDVIDRYTFTYKHNPTPTEACMLSIALAERGQLADSLFAYAPRGVEAILPTWDGSDPQVAALLSDLYFSMGDIDMAQRMAIEANAGMDDRSPRMIKRLAETSLIRGAYPLAEKYLSVLEHTRYYGQWAHDARRFLYNDSAVVVDSLLGRKRRCLTGASGDLPHTLHAIAEQNPTHRASIEYAGVLLLLQKDLGRFRTLADSCTGRMVLPRLPKSFAEATLLYTFVGDTTAQKRYRLPADMTRRYADFRRRADAARGNRQSAEALRDTFGDSYWYYFTFTSGATK</sequence>
<keyword evidence="1" id="KW-0812">Transmembrane</keyword>
<evidence type="ECO:0000313" key="2">
    <source>
        <dbReference type="EMBL" id="ETK00682.1"/>
    </source>
</evidence>
<organism evidence="2 3">
    <name type="scientific">Tannerella sp. oral taxon BU063 isolate Cell 2</name>
    <dbReference type="NCBI Taxonomy" id="1411148"/>
    <lineage>
        <taxon>Bacteria</taxon>
        <taxon>Pseudomonadati</taxon>
        <taxon>Bacteroidota</taxon>
        <taxon>Bacteroidia</taxon>
        <taxon>Bacteroidales</taxon>
        <taxon>Tannerellaceae</taxon>
        <taxon>Tannerella</taxon>
    </lineage>
</organism>
<feature type="transmembrane region" description="Helical" evidence="1">
    <location>
        <begin position="30"/>
        <end position="52"/>
    </location>
</feature>
<feature type="transmembrane region" description="Helical" evidence="1">
    <location>
        <begin position="102"/>
        <end position="123"/>
    </location>
</feature>
<accession>W2C2I5</accession>
<protein>
    <recommendedName>
        <fullName evidence="4">Transmembrane protein</fullName>
    </recommendedName>
</protein>
<feature type="transmembrane region" description="Helical" evidence="1">
    <location>
        <begin position="152"/>
        <end position="173"/>
    </location>
</feature>
<dbReference type="Gene3D" id="1.25.40.10">
    <property type="entry name" value="Tetratricopeptide repeat domain"/>
    <property type="match status" value="1"/>
</dbReference>
<feature type="transmembrane region" description="Helical" evidence="1">
    <location>
        <begin position="261"/>
        <end position="281"/>
    </location>
</feature>
<dbReference type="InterPro" id="IPR011990">
    <property type="entry name" value="TPR-like_helical_dom_sf"/>
</dbReference>
<keyword evidence="1" id="KW-0472">Membrane</keyword>
<evidence type="ECO:0000256" key="1">
    <source>
        <dbReference type="SAM" id="Phobius"/>
    </source>
</evidence>
<dbReference type="InterPro" id="IPR045692">
    <property type="entry name" value="DUF6057"/>
</dbReference>
<dbReference type="Proteomes" id="UP000018837">
    <property type="component" value="Unassembled WGS sequence"/>
</dbReference>
<feature type="transmembrane region" description="Helical" evidence="1">
    <location>
        <begin position="179"/>
        <end position="208"/>
    </location>
</feature>
<dbReference type="Pfam" id="PF19529">
    <property type="entry name" value="DUF6057"/>
    <property type="match status" value="1"/>
</dbReference>
<gene>
    <name evidence="2" type="ORF">N425_13735</name>
</gene>
<dbReference type="AlphaFoldDB" id="W2C2I5"/>
<feature type="transmembrane region" description="Helical" evidence="1">
    <location>
        <begin position="220"/>
        <end position="241"/>
    </location>
</feature>
<name>W2C2I5_9BACT</name>
<proteinExistence type="predicted"/>
<evidence type="ECO:0008006" key="4">
    <source>
        <dbReference type="Google" id="ProtNLM"/>
    </source>
</evidence>
<dbReference type="EMBL" id="AYUF01000497">
    <property type="protein sequence ID" value="ETK00682.1"/>
    <property type="molecule type" value="Genomic_DNA"/>
</dbReference>
<feature type="transmembrane region" description="Helical" evidence="1">
    <location>
        <begin position="293"/>
        <end position="311"/>
    </location>
</feature>
<evidence type="ECO:0000313" key="3">
    <source>
        <dbReference type="Proteomes" id="UP000018837"/>
    </source>
</evidence>
<keyword evidence="1" id="KW-1133">Transmembrane helix</keyword>